<name>A0A7S3R196_DUNTE</name>
<dbReference type="FunFam" id="2.130.10.10:FF:000074">
    <property type="entry name" value="Angio-associated migratory cell protein-like protein"/>
    <property type="match status" value="1"/>
</dbReference>
<feature type="repeat" description="WD" evidence="5">
    <location>
        <begin position="152"/>
        <end position="183"/>
    </location>
</feature>
<evidence type="ECO:0000256" key="5">
    <source>
        <dbReference type="PROSITE-ProRule" id="PRU00221"/>
    </source>
</evidence>
<evidence type="ECO:0008006" key="8">
    <source>
        <dbReference type="Google" id="ProtNLM"/>
    </source>
</evidence>
<comment type="subcellular location">
    <subcellularLocation>
        <location evidence="1">Cytoplasm</location>
    </subcellularLocation>
</comment>
<dbReference type="Pfam" id="PF00400">
    <property type="entry name" value="WD40"/>
    <property type="match status" value="8"/>
</dbReference>
<evidence type="ECO:0000313" key="7">
    <source>
        <dbReference type="EMBL" id="CAE0499545.1"/>
    </source>
</evidence>
<dbReference type="Gene3D" id="2.130.10.10">
    <property type="entry name" value="YVTN repeat-like/Quinoprotein amine dehydrogenase"/>
    <property type="match status" value="1"/>
</dbReference>
<dbReference type="EMBL" id="HBIP01024376">
    <property type="protein sequence ID" value="CAE0499545.1"/>
    <property type="molecule type" value="Transcribed_RNA"/>
</dbReference>
<dbReference type="InterPro" id="IPR051179">
    <property type="entry name" value="WD_repeat_multifunction"/>
</dbReference>
<feature type="repeat" description="WD" evidence="5">
    <location>
        <begin position="59"/>
        <end position="101"/>
    </location>
</feature>
<dbReference type="SMART" id="SM00320">
    <property type="entry name" value="WD40"/>
    <property type="match status" value="8"/>
</dbReference>
<feature type="repeat" description="WD" evidence="5">
    <location>
        <begin position="110"/>
        <end position="151"/>
    </location>
</feature>
<feature type="region of interest" description="Disordered" evidence="6">
    <location>
        <begin position="1"/>
        <end position="55"/>
    </location>
</feature>
<feature type="compositionally biased region" description="Acidic residues" evidence="6">
    <location>
        <begin position="26"/>
        <end position="41"/>
    </location>
</feature>
<feature type="compositionally biased region" description="Basic and acidic residues" evidence="6">
    <location>
        <begin position="1"/>
        <end position="25"/>
    </location>
</feature>
<dbReference type="PANTHER" id="PTHR19857">
    <property type="entry name" value="MITOCHONDRIAL DIVISION PROTEIN 1-RELATED"/>
    <property type="match status" value="1"/>
</dbReference>
<dbReference type="GO" id="GO:0005737">
    <property type="term" value="C:cytoplasm"/>
    <property type="evidence" value="ECO:0007669"/>
    <property type="project" value="UniProtKB-SubCell"/>
</dbReference>
<dbReference type="PROSITE" id="PS50082">
    <property type="entry name" value="WD_REPEATS_2"/>
    <property type="match status" value="7"/>
</dbReference>
<feature type="repeat" description="WD" evidence="5">
    <location>
        <begin position="194"/>
        <end position="237"/>
    </location>
</feature>
<organism evidence="7">
    <name type="scientific">Dunaliella tertiolecta</name>
    <name type="common">Green alga</name>
    <dbReference type="NCBI Taxonomy" id="3047"/>
    <lineage>
        <taxon>Eukaryota</taxon>
        <taxon>Viridiplantae</taxon>
        <taxon>Chlorophyta</taxon>
        <taxon>core chlorophytes</taxon>
        <taxon>Chlorophyceae</taxon>
        <taxon>CS clade</taxon>
        <taxon>Chlamydomonadales</taxon>
        <taxon>Dunaliellaceae</taxon>
        <taxon>Dunaliella</taxon>
    </lineage>
</organism>
<dbReference type="AlphaFoldDB" id="A0A7S3R196"/>
<dbReference type="InterPro" id="IPR036322">
    <property type="entry name" value="WD40_repeat_dom_sf"/>
</dbReference>
<reference evidence="7" key="1">
    <citation type="submission" date="2021-01" db="EMBL/GenBank/DDBJ databases">
        <authorList>
            <person name="Corre E."/>
            <person name="Pelletier E."/>
            <person name="Niang G."/>
            <person name="Scheremetjew M."/>
            <person name="Finn R."/>
            <person name="Kale V."/>
            <person name="Holt S."/>
            <person name="Cochrane G."/>
            <person name="Meng A."/>
            <person name="Brown T."/>
            <person name="Cohen L."/>
        </authorList>
    </citation>
    <scope>NUCLEOTIDE SEQUENCE</scope>
    <source>
        <strain evidence="7">CCMP1320</strain>
    </source>
</reference>
<evidence type="ECO:0000256" key="3">
    <source>
        <dbReference type="ARBA" id="ARBA00022574"/>
    </source>
</evidence>
<keyword evidence="2" id="KW-0963">Cytoplasm</keyword>
<sequence length="409" mass="43445">MEDRMEEGSEQGDYRVVDDLTGEAHFEDEDSSSDEGGEEDAGPSGGGHADVEDDSLHSFEGHQDSVLSVAWSPVHPDLVASGGQDDKAFIWRVGQDAFESTDGSLGTSILEGHTDTVACIAFNCQGTHVATGGMDGLVKVWEAGSGRLVQTLEGPEGAIEWVRWHPKGNVLLAGSDDMTMWMWLALTGAYMQMFAGHSGPVTDGRFSADGKIIVSVGGDEDCSLRVWNPKTGECITTIAGFPFHEAPITCLALHHSLEMAITGAEDGSVRISSIGQSSQHRILPQLTGHQESVEAVGFCAHLPLAASAGVDCCLRVWEYNTCVERATCVHPDVVTRMAWHPTMPMVITGCADGVARCWDLRTGGLVQQYRGHTAVIQDLALSPDGSMLLTGSDDNTAKVFLTAGGSAAN</sequence>
<dbReference type="InterPro" id="IPR015943">
    <property type="entry name" value="WD40/YVTN_repeat-like_dom_sf"/>
</dbReference>
<dbReference type="InterPro" id="IPR001680">
    <property type="entry name" value="WD40_rpt"/>
</dbReference>
<evidence type="ECO:0000256" key="6">
    <source>
        <dbReference type="SAM" id="MobiDB-lite"/>
    </source>
</evidence>
<dbReference type="CDD" id="cd00200">
    <property type="entry name" value="WD40"/>
    <property type="match status" value="1"/>
</dbReference>
<feature type="repeat" description="WD" evidence="5">
    <location>
        <begin position="327"/>
        <end position="368"/>
    </location>
</feature>
<gene>
    <name evidence="7" type="ORF">DTER00134_LOCUS14618</name>
</gene>
<keyword evidence="4" id="KW-0677">Repeat</keyword>
<dbReference type="PANTHER" id="PTHR19857:SF8">
    <property type="entry name" value="ANGIO-ASSOCIATED MIGRATORY CELL PROTEIN"/>
    <property type="match status" value="1"/>
</dbReference>
<dbReference type="PROSITE" id="PS50294">
    <property type="entry name" value="WD_REPEATS_REGION"/>
    <property type="match status" value="4"/>
</dbReference>
<evidence type="ECO:0000256" key="1">
    <source>
        <dbReference type="ARBA" id="ARBA00004496"/>
    </source>
</evidence>
<dbReference type="SUPFAM" id="SSF50978">
    <property type="entry name" value="WD40 repeat-like"/>
    <property type="match status" value="1"/>
</dbReference>
<protein>
    <recommendedName>
        <fullName evidence="8">Anaphase-promoting complex subunit 4 WD40 domain-containing protein</fullName>
    </recommendedName>
</protein>
<feature type="repeat" description="WD" evidence="5">
    <location>
        <begin position="286"/>
        <end position="321"/>
    </location>
</feature>
<keyword evidence="3 5" id="KW-0853">WD repeat</keyword>
<dbReference type="SUPFAM" id="SSF117289">
    <property type="entry name" value="Nucleoporin domain"/>
    <property type="match status" value="1"/>
</dbReference>
<evidence type="ECO:0000256" key="4">
    <source>
        <dbReference type="ARBA" id="ARBA00022737"/>
    </source>
</evidence>
<proteinExistence type="predicted"/>
<accession>A0A7S3R196</accession>
<feature type="repeat" description="WD" evidence="5">
    <location>
        <begin position="369"/>
        <end position="400"/>
    </location>
</feature>
<evidence type="ECO:0000256" key="2">
    <source>
        <dbReference type="ARBA" id="ARBA00022490"/>
    </source>
</evidence>